<evidence type="ECO:0000313" key="3">
    <source>
        <dbReference type="Proteomes" id="UP001219518"/>
    </source>
</evidence>
<gene>
    <name evidence="2" type="ORF">KUF71_026170</name>
</gene>
<dbReference type="AlphaFoldDB" id="A0AAE1HBJ2"/>
<keyword evidence="3" id="KW-1185">Reference proteome</keyword>
<organism evidence="2 3">
    <name type="scientific">Frankliniella fusca</name>
    <dbReference type="NCBI Taxonomy" id="407009"/>
    <lineage>
        <taxon>Eukaryota</taxon>
        <taxon>Metazoa</taxon>
        <taxon>Ecdysozoa</taxon>
        <taxon>Arthropoda</taxon>
        <taxon>Hexapoda</taxon>
        <taxon>Insecta</taxon>
        <taxon>Pterygota</taxon>
        <taxon>Neoptera</taxon>
        <taxon>Paraneoptera</taxon>
        <taxon>Thysanoptera</taxon>
        <taxon>Terebrantia</taxon>
        <taxon>Thripoidea</taxon>
        <taxon>Thripidae</taxon>
        <taxon>Frankliniella</taxon>
    </lineage>
</organism>
<sequence>MKFLWYLVFLETDIQGQKKNNPSSFKHCNQIYNPLNGIFTALYEICSPLPIIELAVKQHNNDPLGVSPHRGTSARHPKIRTTRPYWNARCNALMDMIIQKGNPTLFFTLSSADFHWPEVYNLLGYEFKNLSHRKKSKIIAENPLYFDTYFVLKARYFVEKCMKDKFNIKDFWYRFEYQHRGSIHLHGVLWLNDGPNTNNVKTEKDKAEIIKYFSNLISCENPNINVKLRDVQNKEHDLALLVNVVQRHTKCSNNYCLRKKGKKSKEKCRFGFPKQLCEKPNLVMNETEIKEINFERNDPFLNKYNPWILQTWRANIDVTPIINSDSIIRYISKYVSKSEG</sequence>
<reference evidence="2" key="2">
    <citation type="journal article" date="2023" name="BMC Genomics">
        <title>Pest status, molecular evolution, and epigenetic factors derived from the genome assembly of Frankliniella fusca, a thysanopteran phytovirus vector.</title>
        <authorList>
            <person name="Catto M.A."/>
            <person name="Labadie P.E."/>
            <person name="Jacobson A.L."/>
            <person name="Kennedy G.G."/>
            <person name="Srinivasan R."/>
            <person name="Hunt B.G."/>
        </authorList>
    </citation>
    <scope>NUCLEOTIDE SEQUENCE</scope>
    <source>
        <strain evidence="2">PL_HMW_Pooled</strain>
    </source>
</reference>
<keyword evidence="2" id="KW-0436">Ligase</keyword>
<dbReference type="Proteomes" id="UP001219518">
    <property type="component" value="Unassembled WGS sequence"/>
</dbReference>
<dbReference type="Pfam" id="PF14214">
    <property type="entry name" value="Helitron_like_N"/>
    <property type="match status" value="1"/>
</dbReference>
<evidence type="ECO:0000259" key="1">
    <source>
        <dbReference type="Pfam" id="PF14214"/>
    </source>
</evidence>
<proteinExistence type="predicted"/>
<dbReference type="EMBL" id="JAHWGI010000727">
    <property type="protein sequence ID" value="KAK3917475.1"/>
    <property type="molecule type" value="Genomic_DNA"/>
</dbReference>
<accession>A0AAE1HBJ2</accession>
<dbReference type="InterPro" id="IPR025476">
    <property type="entry name" value="Helitron_helicase-like"/>
</dbReference>
<feature type="domain" description="Helitron helicase-like" evidence="1">
    <location>
        <begin position="73"/>
        <end position="189"/>
    </location>
</feature>
<evidence type="ECO:0000313" key="2">
    <source>
        <dbReference type="EMBL" id="KAK3917475.1"/>
    </source>
</evidence>
<comment type="caution">
    <text evidence="2">The sequence shown here is derived from an EMBL/GenBank/DDBJ whole genome shotgun (WGS) entry which is preliminary data.</text>
</comment>
<name>A0AAE1HBJ2_9NEOP</name>
<reference evidence="2" key="1">
    <citation type="submission" date="2021-07" db="EMBL/GenBank/DDBJ databases">
        <authorList>
            <person name="Catto M.A."/>
            <person name="Jacobson A."/>
            <person name="Kennedy G."/>
            <person name="Labadie P."/>
            <person name="Hunt B.G."/>
            <person name="Srinivasan R."/>
        </authorList>
    </citation>
    <scope>NUCLEOTIDE SEQUENCE</scope>
    <source>
        <strain evidence="2">PL_HMW_Pooled</strain>
        <tissue evidence="2">Head</tissue>
    </source>
</reference>
<dbReference type="GO" id="GO:0016874">
    <property type="term" value="F:ligase activity"/>
    <property type="evidence" value="ECO:0007669"/>
    <property type="project" value="UniProtKB-KW"/>
</dbReference>
<protein>
    <submittedName>
        <fullName evidence="2">Methionine--tRNA ligase</fullName>
    </submittedName>
</protein>